<keyword evidence="7 12" id="KW-0067">ATP-binding</keyword>
<dbReference type="SMART" id="SM01210">
    <property type="entry name" value="GARS_C"/>
    <property type="match status" value="1"/>
</dbReference>
<dbReference type="Pfam" id="PF01071">
    <property type="entry name" value="GARS_A"/>
    <property type="match status" value="1"/>
</dbReference>
<dbReference type="Gene3D" id="3.40.50.20">
    <property type="match status" value="1"/>
</dbReference>
<dbReference type="InterPro" id="IPR020560">
    <property type="entry name" value="PRibGlycinamide_synth_C-dom"/>
</dbReference>
<dbReference type="PANTHER" id="PTHR43472:SF1">
    <property type="entry name" value="PHOSPHORIBOSYLAMINE--GLYCINE LIGASE, CHLOROPLASTIC"/>
    <property type="match status" value="1"/>
</dbReference>
<reference evidence="14" key="2">
    <citation type="submission" date="2020-11" db="EMBL/GenBank/DDBJ databases">
        <authorList>
            <person name="Cecchin M."/>
            <person name="Marcolungo L."/>
            <person name="Rossato M."/>
            <person name="Girolomoni L."/>
            <person name="Cosentino E."/>
            <person name="Cuine S."/>
            <person name="Li-Beisson Y."/>
            <person name="Delledonne M."/>
            <person name="Ballottari M."/>
        </authorList>
    </citation>
    <scope>NUCLEOTIDE SEQUENCE</scope>
    <source>
        <strain evidence="14">211/11P</strain>
        <tissue evidence="14">Whole cell</tissue>
    </source>
</reference>
<dbReference type="SUPFAM" id="SSF52440">
    <property type="entry name" value="PreATP-grasp domain"/>
    <property type="match status" value="1"/>
</dbReference>
<dbReference type="GO" id="GO:0046872">
    <property type="term" value="F:metal ion binding"/>
    <property type="evidence" value="ECO:0007669"/>
    <property type="project" value="UniProtKB-KW"/>
</dbReference>
<dbReference type="NCBIfam" id="TIGR00877">
    <property type="entry name" value="purD"/>
    <property type="match status" value="1"/>
</dbReference>
<evidence type="ECO:0000256" key="5">
    <source>
        <dbReference type="ARBA" id="ARBA00022741"/>
    </source>
</evidence>
<dbReference type="AlphaFoldDB" id="A0A9D4TX20"/>
<dbReference type="GO" id="GO:0004637">
    <property type="term" value="F:phosphoribosylamine-glycine ligase activity"/>
    <property type="evidence" value="ECO:0007669"/>
    <property type="project" value="UniProtKB-EC"/>
</dbReference>
<dbReference type="GO" id="GO:0005524">
    <property type="term" value="F:ATP binding"/>
    <property type="evidence" value="ECO:0007669"/>
    <property type="project" value="UniProtKB-UniRule"/>
</dbReference>
<sequence>MAAQQSYACTGRVRPALALQRAAATVAARRPHSLAARVTCGGAGKQNVLVVGGGGREHALSWKLAQSPTCGTLYVAPGNAGTELEPNMISLPQLNTSDHKQVITFCREKGINFVMVGPEQPLVEGLVDSLEAAGVTAFGPTAAAAQLEGSKAFMKNICRKYNIPTAQYETFSDPASAKAFITQCGAPIVVKTSGLAAGKGVIVAATLEEAYQAVDDMMVKNTFGSAGATIVVEEFLSGEEASLFAFIDGESCTPLVGAQDHKAVGEGDTGLNTGGMGSYSPAPVLTPEIAQQAMEQLVIPTACGMCAEGTPFRGVIFAGLMIKDGQAKLLEHNVRFGDPECQSLMVRLQSDLLESLLAQCRGEQVQLEWSADPSLTVVLAAKGYPGAYAKGGAIRNLQAVTGAKVFHAGTAMRDGQVVSTGGRVLGVTATGKDVLEAQQKAYAAVDQIDFPDGFCRRDIGWRAVARLRAQQTA</sequence>
<dbReference type="SUPFAM" id="SSF56059">
    <property type="entry name" value="Glutathione synthetase ATP-binding domain-like"/>
    <property type="match status" value="1"/>
</dbReference>
<dbReference type="SUPFAM" id="SSF51246">
    <property type="entry name" value="Rudiment single hybrid motif"/>
    <property type="match status" value="1"/>
</dbReference>
<name>A0A9D4TX20_CHLVU</name>
<evidence type="ECO:0000313" key="14">
    <source>
        <dbReference type="EMBL" id="KAI3436707.1"/>
    </source>
</evidence>
<dbReference type="PROSITE" id="PS50975">
    <property type="entry name" value="ATP_GRASP"/>
    <property type="match status" value="1"/>
</dbReference>
<dbReference type="Gene3D" id="3.30.1490.20">
    <property type="entry name" value="ATP-grasp fold, A domain"/>
    <property type="match status" value="1"/>
</dbReference>
<dbReference type="HAMAP" id="MF_00138">
    <property type="entry name" value="GARS"/>
    <property type="match status" value="1"/>
</dbReference>
<comment type="caution">
    <text evidence="14">The sequence shown here is derived from an EMBL/GenBank/DDBJ whole genome shotgun (WGS) entry which is preliminary data.</text>
</comment>
<dbReference type="InterPro" id="IPR011054">
    <property type="entry name" value="Rudment_hybrid_motif"/>
</dbReference>
<dbReference type="Proteomes" id="UP001055712">
    <property type="component" value="Unassembled WGS sequence"/>
</dbReference>
<protein>
    <recommendedName>
        <fullName evidence="2">phosphoribosylamine--glycine ligase</fullName>
        <ecNumber evidence="2">6.3.4.13</ecNumber>
    </recommendedName>
    <alternativeName>
        <fullName evidence="10">Glycinamide ribonucleotide synthetase</fullName>
    </alternativeName>
    <alternativeName>
        <fullName evidence="11">Phosphoribosylglycinamide synthetase</fullName>
    </alternativeName>
</protein>
<dbReference type="FunFam" id="3.30.1490.20:FF:000006">
    <property type="entry name" value="phosphoribosylamine--glycine ligase, chloroplastic-like"/>
    <property type="match status" value="1"/>
</dbReference>
<keyword evidence="15" id="KW-1185">Reference proteome</keyword>
<feature type="domain" description="ATP-grasp" evidence="13">
    <location>
        <begin position="155"/>
        <end position="361"/>
    </location>
</feature>
<comment type="similarity">
    <text evidence="9">Belongs to the GARS family.</text>
</comment>
<dbReference type="GO" id="GO:0009113">
    <property type="term" value="P:purine nucleobase biosynthetic process"/>
    <property type="evidence" value="ECO:0007669"/>
    <property type="project" value="InterPro"/>
</dbReference>
<accession>A0A9D4TX20</accession>
<dbReference type="InterPro" id="IPR011761">
    <property type="entry name" value="ATP-grasp"/>
</dbReference>
<dbReference type="InterPro" id="IPR016185">
    <property type="entry name" value="PreATP-grasp_dom_sf"/>
</dbReference>
<evidence type="ECO:0000256" key="9">
    <source>
        <dbReference type="ARBA" id="ARBA00038345"/>
    </source>
</evidence>
<evidence type="ECO:0000256" key="10">
    <source>
        <dbReference type="ARBA" id="ARBA00042242"/>
    </source>
</evidence>
<dbReference type="InterPro" id="IPR020559">
    <property type="entry name" value="PRibGlycinamide_synth_CS"/>
</dbReference>
<evidence type="ECO:0000256" key="6">
    <source>
        <dbReference type="ARBA" id="ARBA00022755"/>
    </source>
</evidence>
<comment type="pathway">
    <text evidence="1">Purine metabolism; IMP biosynthesis via de novo pathway; N(1)-(5-phospho-D-ribosyl)glycinamide from 5-phospho-alpha-D-ribose 1-diphosphate: step 2/2.</text>
</comment>
<dbReference type="GO" id="GO:0006164">
    <property type="term" value="P:purine nucleotide biosynthetic process"/>
    <property type="evidence" value="ECO:0007669"/>
    <property type="project" value="UniProtKB-KW"/>
</dbReference>
<dbReference type="InterPro" id="IPR013815">
    <property type="entry name" value="ATP_grasp_subdomain_1"/>
</dbReference>
<dbReference type="Gene3D" id="3.90.600.10">
    <property type="entry name" value="Phosphoribosylglycinamide synthetase, C-terminal domain"/>
    <property type="match status" value="1"/>
</dbReference>
<evidence type="ECO:0000256" key="3">
    <source>
        <dbReference type="ARBA" id="ARBA00022598"/>
    </source>
</evidence>
<dbReference type="PROSITE" id="PS00184">
    <property type="entry name" value="GARS"/>
    <property type="match status" value="1"/>
</dbReference>
<evidence type="ECO:0000259" key="13">
    <source>
        <dbReference type="PROSITE" id="PS50975"/>
    </source>
</evidence>
<evidence type="ECO:0000256" key="11">
    <source>
        <dbReference type="ARBA" id="ARBA00042864"/>
    </source>
</evidence>
<dbReference type="FunFam" id="3.90.600.10:FF:000001">
    <property type="entry name" value="Trifunctional purine biosynthetic protein adenosine-3"/>
    <property type="match status" value="1"/>
</dbReference>
<dbReference type="InterPro" id="IPR020561">
    <property type="entry name" value="PRibGlycinamid_synth_ATP-grasp"/>
</dbReference>
<keyword evidence="4" id="KW-0479">Metal-binding</keyword>
<evidence type="ECO:0000256" key="12">
    <source>
        <dbReference type="PROSITE-ProRule" id="PRU00409"/>
    </source>
</evidence>
<dbReference type="SMART" id="SM01209">
    <property type="entry name" value="GARS_A"/>
    <property type="match status" value="1"/>
</dbReference>
<evidence type="ECO:0000256" key="8">
    <source>
        <dbReference type="ARBA" id="ARBA00023211"/>
    </source>
</evidence>
<evidence type="ECO:0000313" key="15">
    <source>
        <dbReference type="Proteomes" id="UP001055712"/>
    </source>
</evidence>
<dbReference type="PANTHER" id="PTHR43472">
    <property type="entry name" value="PHOSPHORIBOSYLAMINE--GLYCINE LIGASE"/>
    <property type="match status" value="1"/>
</dbReference>
<dbReference type="EC" id="6.3.4.13" evidence="2"/>
<keyword evidence="5 12" id="KW-0547">Nucleotide-binding</keyword>
<organism evidence="14 15">
    <name type="scientific">Chlorella vulgaris</name>
    <name type="common">Green alga</name>
    <dbReference type="NCBI Taxonomy" id="3077"/>
    <lineage>
        <taxon>Eukaryota</taxon>
        <taxon>Viridiplantae</taxon>
        <taxon>Chlorophyta</taxon>
        <taxon>core chlorophytes</taxon>
        <taxon>Trebouxiophyceae</taxon>
        <taxon>Chlorellales</taxon>
        <taxon>Chlorellaceae</taxon>
        <taxon>Chlorella clade</taxon>
        <taxon>Chlorella</taxon>
    </lineage>
</organism>
<evidence type="ECO:0000256" key="2">
    <source>
        <dbReference type="ARBA" id="ARBA00013255"/>
    </source>
</evidence>
<dbReference type="InterPro" id="IPR037123">
    <property type="entry name" value="PRibGlycinamide_synth_C_sf"/>
</dbReference>
<proteinExistence type="inferred from homology"/>
<dbReference type="FunFam" id="3.40.50.20:FF:000006">
    <property type="entry name" value="Phosphoribosylamine--glycine ligase, chloroplastic"/>
    <property type="match status" value="1"/>
</dbReference>
<dbReference type="Pfam" id="PF02843">
    <property type="entry name" value="GARS_C"/>
    <property type="match status" value="1"/>
</dbReference>
<evidence type="ECO:0000256" key="4">
    <source>
        <dbReference type="ARBA" id="ARBA00022723"/>
    </source>
</evidence>
<dbReference type="InterPro" id="IPR020562">
    <property type="entry name" value="PRibGlycinamide_synth_N"/>
</dbReference>
<evidence type="ECO:0000256" key="7">
    <source>
        <dbReference type="ARBA" id="ARBA00022840"/>
    </source>
</evidence>
<dbReference type="OrthoDB" id="2018833at2759"/>
<reference evidence="14" key="1">
    <citation type="journal article" date="2019" name="Plant J.">
        <title>Chlorella vulgaris genome assembly and annotation reveals the molecular basis for metabolic acclimation to high light conditions.</title>
        <authorList>
            <person name="Cecchin M."/>
            <person name="Marcolungo L."/>
            <person name="Rossato M."/>
            <person name="Girolomoni L."/>
            <person name="Cosentino E."/>
            <person name="Cuine S."/>
            <person name="Li-Beisson Y."/>
            <person name="Delledonne M."/>
            <person name="Ballottari M."/>
        </authorList>
    </citation>
    <scope>NUCLEOTIDE SEQUENCE</scope>
    <source>
        <strain evidence="14">211/11P</strain>
    </source>
</reference>
<dbReference type="Pfam" id="PF02844">
    <property type="entry name" value="GARS_N"/>
    <property type="match status" value="1"/>
</dbReference>
<dbReference type="InterPro" id="IPR000115">
    <property type="entry name" value="PRibGlycinamide_synth"/>
</dbReference>
<keyword evidence="3" id="KW-0436">Ligase</keyword>
<evidence type="ECO:0000256" key="1">
    <source>
        <dbReference type="ARBA" id="ARBA00005174"/>
    </source>
</evidence>
<keyword evidence="6" id="KW-0658">Purine biosynthesis</keyword>
<keyword evidence="8" id="KW-0464">Manganese</keyword>
<gene>
    <name evidence="14" type="ORF">D9Q98_006122</name>
</gene>
<dbReference type="Gene3D" id="3.30.470.20">
    <property type="entry name" value="ATP-grasp fold, B domain"/>
    <property type="match status" value="1"/>
</dbReference>
<dbReference type="EMBL" id="SIDB01000002">
    <property type="protein sequence ID" value="KAI3436707.1"/>
    <property type="molecule type" value="Genomic_DNA"/>
</dbReference>